<dbReference type="EMBL" id="CACRUT010000015">
    <property type="protein sequence ID" value="VYU32230.1"/>
    <property type="molecule type" value="Genomic_DNA"/>
</dbReference>
<name>A0A6N3DTI1_9BACT</name>
<organism evidence="2">
    <name type="scientific">Paraprevotella clara</name>
    <dbReference type="NCBI Taxonomy" id="454154"/>
    <lineage>
        <taxon>Bacteria</taxon>
        <taxon>Pseudomonadati</taxon>
        <taxon>Bacteroidota</taxon>
        <taxon>Bacteroidia</taxon>
        <taxon>Bacteroidales</taxon>
        <taxon>Prevotellaceae</taxon>
        <taxon>Paraprevotella</taxon>
    </lineage>
</organism>
<evidence type="ECO:0000313" key="2">
    <source>
        <dbReference type="EMBL" id="VYU32230.1"/>
    </source>
</evidence>
<feature type="transmembrane region" description="Helical" evidence="1">
    <location>
        <begin position="41"/>
        <end position="62"/>
    </location>
</feature>
<proteinExistence type="predicted"/>
<sequence length="65" mass="7769">MFFKKYLRKALQIQFFLLTLPPSGRFILYNLHGNQTFYVGWVYFNILSIIFLLAFVTAMVSIEER</sequence>
<dbReference type="AlphaFoldDB" id="A0A6N3DTI1"/>
<keyword evidence="1" id="KW-1133">Transmembrane helix</keyword>
<accession>A0A6N3DTI1</accession>
<reference evidence="2" key="1">
    <citation type="submission" date="2019-11" db="EMBL/GenBank/DDBJ databases">
        <authorList>
            <person name="Feng L."/>
        </authorList>
    </citation>
    <scope>NUCLEOTIDE SEQUENCE</scope>
    <source>
        <strain evidence="2">PclaraLFYP37</strain>
    </source>
</reference>
<gene>
    <name evidence="2" type="ORF">PCLFYP37_02511</name>
</gene>
<keyword evidence="1" id="KW-0472">Membrane</keyword>
<protein>
    <submittedName>
        <fullName evidence="2">Uncharacterized protein</fullName>
    </submittedName>
</protein>
<evidence type="ECO:0000256" key="1">
    <source>
        <dbReference type="SAM" id="Phobius"/>
    </source>
</evidence>
<keyword evidence="1" id="KW-0812">Transmembrane</keyword>